<reference evidence="10" key="1">
    <citation type="submission" date="2022-02" db="EMBL/GenBank/DDBJ databases">
        <authorList>
            <person name="Henning P.M."/>
            <person name="McCubbin A.G."/>
            <person name="Shore J.S."/>
        </authorList>
    </citation>
    <scope>NUCLEOTIDE SEQUENCE</scope>
    <source>
        <strain evidence="10">F60SS</strain>
        <tissue evidence="10">Leaves</tissue>
    </source>
</reference>
<dbReference type="FunFam" id="3.80.10.10:FF:000400">
    <property type="entry name" value="Nuclear pore complex protein NUP107"/>
    <property type="match status" value="1"/>
</dbReference>
<evidence type="ECO:0000259" key="9">
    <source>
        <dbReference type="Pfam" id="PF23598"/>
    </source>
</evidence>
<comment type="subcellular location">
    <subcellularLocation>
        <location evidence="2">Membrane</location>
    </subcellularLocation>
    <subcellularLocation>
        <location evidence="1">Secreted</location>
        <location evidence="1">Cell wall</location>
    </subcellularLocation>
</comment>
<dbReference type="PANTHER" id="PTHR48009">
    <property type="entry name" value="LEUCINE-RICH REPEAT (LRR) FAMILY PROTEIN"/>
    <property type="match status" value="1"/>
</dbReference>
<evidence type="ECO:0000256" key="3">
    <source>
        <dbReference type="ARBA" id="ARBA00022512"/>
    </source>
</evidence>
<evidence type="ECO:0000313" key="11">
    <source>
        <dbReference type="Proteomes" id="UP001141552"/>
    </source>
</evidence>
<dbReference type="InterPro" id="IPR055414">
    <property type="entry name" value="LRR_R13L4/SHOC2-like"/>
</dbReference>
<dbReference type="OrthoDB" id="852079at2759"/>
<evidence type="ECO:0000313" key="10">
    <source>
        <dbReference type="EMBL" id="KAJ4847093.1"/>
    </source>
</evidence>
<dbReference type="Gene3D" id="3.80.10.10">
    <property type="entry name" value="Ribonuclease Inhibitor"/>
    <property type="match status" value="2"/>
</dbReference>
<keyword evidence="3" id="KW-0964">Secreted</keyword>
<evidence type="ECO:0000256" key="1">
    <source>
        <dbReference type="ARBA" id="ARBA00004191"/>
    </source>
</evidence>
<dbReference type="InterPro" id="IPR053213">
    <property type="entry name" value="RLP29"/>
</dbReference>
<organism evidence="10 11">
    <name type="scientific">Turnera subulata</name>
    <dbReference type="NCBI Taxonomy" id="218843"/>
    <lineage>
        <taxon>Eukaryota</taxon>
        <taxon>Viridiplantae</taxon>
        <taxon>Streptophyta</taxon>
        <taxon>Embryophyta</taxon>
        <taxon>Tracheophyta</taxon>
        <taxon>Spermatophyta</taxon>
        <taxon>Magnoliopsida</taxon>
        <taxon>eudicotyledons</taxon>
        <taxon>Gunneridae</taxon>
        <taxon>Pentapetalae</taxon>
        <taxon>rosids</taxon>
        <taxon>fabids</taxon>
        <taxon>Malpighiales</taxon>
        <taxon>Passifloraceae</taxon>
        <taxon>Turnera</taxon>
    </lineage>
</organism>
<name>A0A9Q0JMD1_9ROSI</name>
<keyword evidence="5" id="KW-0732">Signal</keyword>
<keyword evidence="4" id="KW-0433">Leucine-rich repeat</keyword>
<evidence type="ECO:0000256" key="6">
    <source>
        <dbReference type="ARBA" id="ARBA00022737"/>
    </source>
</evidence>
<dbReference type="AlphaFoldDB" id="A0A9Q0JMD1"/>
<dbReference type="GO" id="GO:0016020">
    <property type="term" value="C:membrane"/>
    <property type="evidence" value="ECO:0007669"/>
    <property type="project" value="UniProtKB-SubCell"/>
</dbReference>
<gene>
    <name evidence="10" type="ORF">Tsubulata_049458</name>
</gene>
<evidence type="ECO:0000256" key="5">
    <source>
        <dbReference type="ARBA" id="ARBA00022729"/>
    </source>
</evidence>
<keyword evidence="11" id="KW-1185">Reference proteome</keyword>
<comment type="caution">
    <text evidence="10">The sequence shown here is derived from an EMBL/GenBank/DDBJ whole genome shotgun (WGS) entry which is preliminary data.</text>
</comment>
<comment type="similarity">
    <text evidence="8">Belongs to the polygalacturonase-inhibiting protein family.</text>
</comment>
<dbReference type="Pfam" id="PF23598">
    <property type="entry name" value="LRR_14"/>
    <property type="match status" value="1"/>
</dbReference>
<dbReference type="Proteomes" id="UP001141552">
    <property type="component" value="Unassembled WGS sequence"/>
</dbReference>
<evidence type="ECO:0000256" key="7">
    <source>
        <dbReference type="ARBA" id="ARBA00023136"/>
    </source>
</evidence>
<protein>
    <recommendedName>
        <fullName evidence="9">Disease resistance R13L4/SHOC-2-like LRR domain-containing protein</fullName>
    </recommendedName>
</protein>
<proteinExistence type="inferred from homology"/>
<dbReference type="PANTHER" id="PTHR48009:SF16">
    <property type="entry name" value="LEUCINE-RICH REPEAT-CONTAINING N-TERMINAL PLANT-TYPE DOMAIN-CONTAINING PROTEIN"/>
    <property type="match status" value="1"/>
</dbReference>
<dbReference type="EMBL" id="JAKUCV010001265">
    <property type="protein sequence ID" value="KAJ4847093.1"/>
    <property type="molecule type" value="Genomic_DNA"/>
</dbReference>
<evidence type="ECO:0000256" key="2">
    <source>
        <dbReference type="ARBA" id="ARBA00004370"/>
    </source>
</evidence>
<feature type="non-terminal residue" evidence="10">
    <location>
        <position position="1"/>
    </location>
</feature>
<dbReference type="InterPro" id="IPR032675">
    <property type="entry name" value="LRR_dom_sf"/>
</dbReference>
<accession>A0A9Q0JMD1</accession>
<feature type="domain" description="Disease resistance R13L4/SHOC-2-like LRR" evidence="9">
    <location>
        <begin position="34"/>
        <end position="166"/>
    </location>
</feature>
<dbReference type="SUPFAM" id="SSF52058">
    <property type="entry name" value="L domain-like"/>
    <property type="match status" value="1"/>
</dbReference>
<keyword evidence="6" id="KW-0677">Repeat</keyword>
<keyword evidence="7" id="KW-0472">Membrane</keyword>
<reference evidence="10" key="2">
    <citation type="journal article" date="2023" name="Plants (Basel)">
        <title>Annotation of the Turnera subulata (Passifloraceae) Draft Genome Reveals the S-Locus Evolved after the Divergence of Turneroideae from Passifloroideae in a Stepwise Manner.</title>
        <authorList>
            <person name="Henning P.M."/>
            <person name="Roalson E.H."/>
            <person name="Mir W."/>
            <person name="McCubbin A.G."/>
            <person name="Shore J.S."/>
        </authorList>
    </citation>
    <scope>NUCLEOTIDE SEQUENCE</scope>
    <source>
        <strain evidence="10">F60SS</strain>
    </source>
</reference>
<sequence length="188" mass="21141">CNSWVGISCTNNPEVVTNLTKTHLGLKGTLDAFNFTTFPDLLVLNFWNNSLYGNIPPNVTNLINLKQLRLRTNHFTGTIPAEIGVLTNLEFISFCQNYLTGFIPPSIGNLTKLSILYLWSNQLSGSIPQEIGSLRSLHELSMSSNLFMGTIPATIRNLTYLSNLKLWDNQLFLFLKKSVCYILSMKFS</sequence>
<keyword evidence="3" id="KW-0134">Cell wall</keyword>
<evidence type="ECO:0000256" key="8">
    <source>
        <dbReference type="ARBA" id="ARBA00038043"/>
    </source>
</evidence>
<evidence type="ECO:0000256" key="4">
    <source>
        <dbReference type="ARBA" id="ARBA00022614"/>
    </source>
</evidence>